<sequence>MPAGGGRELNRGGELADRLAALPPDARQGLARLWGLLPRARLVGGVVRDLLAGRSVADIDMGTPEPPERVQAILTEAGVKVVATGLAHGTVTAVIDGRPYEITTLRRDERTDGRHAVVAWTDDWEEDAARRDFTINAMSCDRDGVVHDYFGGRVDLAAGRVRFVGDAAARIREDALRVLRFFRFHARYGRGVPDVAAMEAIVACRDGVSRLSAERVWSELRRILTGPAVVATLTLMAKCGVLAILLPEGCDLPALARLIGSGAPDDAVLRLAVLARAVPEELAGRLRLSRADTAALAAIRSGPEPDPALEEDDRRRLLADEPAQALVGRSWRVQAERLGVASPLWDALRADLLARARPVFPLAGRDLVQAGMAPGPRVGQVLEQVRAWWHAGGCRAGRRECLAQLERLTAGTA</sequence>
<evidence type="ECO:0000313" key="11">
    <source>
        <dbReference type="EMBL" id="RDI39610.1"/>
    </source>
</evidence>
<dbReference type="Gene3D" id="3.30.460.10">
    <property type="entry name" value="Beta Polymerase, domain 2"/>
    <property type="match status" value="1"/>
</dbReference>
<dbReference type="CDD" id="cd05398">
    <property type="entry name" value="NT_ClassII-CCAase"/>
    <property type="match status" value="1"/>
</dbReference>
<keyword evidence="5" id="KW-0479">Metal-binding</keyword>
<reference evidence="11 12" key="1">
    <citation type="submission" date="2018-07" db="EMBL/GenBank/DDBJ databases">
        <title>Genomic Encyclopedia of Type Strains, Phase IV (KMG-IV): sequencing the most valuable type-strain genomes for metagenomic binning, comparative biology and taxonomic classification.</title>
        <authorList>
            <person name="Goeker M."/>
        </authorList>
    </citation>
    <scope>NUCLEOTIDE SEQUENCE [LARGE SCALE GENOMIC DNA]</scope>
    <source>
        <strain evidence="11 12">DSM 5603</strain>
    </source>
</reference>
<dbReference type="SUPFAM" id="SSF81301">
    <property type="entry name" value="Nucleotidyltransferase"/>
    <property type="match status" value="1"/>
</dbReference>
<evidence type="ECO:0000259" key="9">
    <source>
        <dbReference type="Pfam" id="PF01743"/>
    </source>
</evidence>
<feature type="domain" description="tRNA nucleotidyltransferase/poly(A) polymerase RNA and SrmB- binding" evidence="10">
    <location>
        <begin position="198"/>
        <end position="248"/>
    </location>
</feature>
<dbReference type="GO" id="GO:0008033">
    <property type="term" value="P:tRNA processing"/>
    <property type="evidence" value="ECO:0007669"/>
    <property type="project" value="UniProtKB-KW"/>
</dbReference>
<keyword evidence="7" id="KW-0460">Magnesium</keyword>
<comment type="caution">
    <text evidence="11">The sequence shown here is derived from an EMBL/GenBank/DDBJ whole genome shotgun (WGS) entry which is preliminary data.</text>
</comment>
<protein>
    <submittedName>
        <fullName evidence="11">Poly(A) polymerase</fullName>
    </submittedName>
</protein>
<dbReference type="GO" id="GO:0046872">
    <property type="term" value="F:metal ion binding"/>
    <property type="evidence" value="ECO:0007669"/>
    <property type="project" value="UniProtKB-KW"/>
</dbReference>
<dbReference type="InterPro" id="IPR002646">
    <property type="entry name" value="PolA_pol_head_dom"/>
</dbReference>
<keyword evidence="8" id="KW-0694">RNA-binding</keyword>
<dbReference type="InterPro" id="IPR032828">
    <property type="entry name" value="PolyA_RNA-bd"/>
</dbReference>
<dbReference type="RefSeq" id="WP_114726462.1">
    <property type="nucleotide sequence ID" value="NZ_BJMI01000001.1"/>
</dbReference>
<evidence type="ECO:0000256" key="5">
    <source>
        <dbReference type="ARBA" id="ARBA00022723"/>
    </source>
</evidence>
<accession>A0A370G8S6</accession>
<evidence type="ECO:0000256" key="1">
    <source>
        <dbReference type="ARBA" id="ARBA00001946"/>
    </source>
</evidence>
<evidence type="ECO:0000256" key="3">
    <source>
        <dbReference type="ARBA" id="ARBA00022694"/>
    </source>
</evidence>
<evidence type="ECO:0000256" key="4">
    <source>
        <dbReference type="ARBA" id="ARBA00022695"/>
    </source>
</evidence>
<evidence type="ECO:0000256" key="8">
    <source>
        <dbReference type="RuleBase" id="RU003953"/>
    </source>
</evidence>
<name>A0A370G8S6_GLULI</name>
<dbReference type="EMBL" id="QQAW01000002">
    <property type="protein sequence ID" value="RDI39610.1"/>
    <property type="molecule type" value="Genomic_DNA"/>
</dbReference>
<dbReference type="SUPFAM" id="SSF81891">
    <property type="entry name" value="Poly A polymerase C-terminal region-like"/>
    <property type="match status" value="1"/>
</dbReference>
<keyword evidence="3" id="KW-0819">tRNA processing</keyword>
<dbReference type="PANTHER" id="PTHR46173">
    <property type="entry name" value="CCA TRNA NUCLEOTIDYLTRANSFERASE 1, MITOCHONDRIAL"/>
    <property type="match status" value="1"/>
</dbReference>
<evidence type="ECO:0000256" key="6">
    <source>
        <dbReference type="ARBA" id="ARBA00022741"/>
    </source>
</evidence>
<keyword evidence="2 8" id="KW-0808">Transferase</keyword>
<dbReference type="AlphaFoldDB" id="A0A370G8S6"/>
<dbReference type="OrthoDB" id="9805698at2"/>
<dbReference type="Pfam" id="PF01743">
    <property type="entry name" value="PolyA_pol"/>
    <property type="match status" value="1"/>
</dbReference>
<keyword evidence="6" id="KW-0547">Nucleotide-binding</keyword>
<evidence type="ECO:0000313" key="12">
    <source>
        <dbReference type="Proteomes" id="UP000254958"/>
    </source>
</evidence>
<keyword evidence="4" id="KW-0548">Nucleotidyltransferase</keyword>
<evidence type="ECO:0000256" key="7">
    <source>
        <dbReference type="ARBA" id="ARBA00022842"/>
    </source>
</evidence>
<evidence type="ECO:0000256" key="2">
    <source>
        <dbReference type="ARBA" id="ARBA00022679"/>
    </source>
</evidence>
<dbReference type="Gene3D" id="1.10.3090.10">
    <property type="entry name" value="cca-adding enzyme, domain 2"/>
    <property type="match status" value="1"/>
</dbReference>
<evidence type="ECO:0000259" key="10">
    <source>
        <dbReference type="Pfam" id="PF12627"/>
    </source>
</evidence>
<dbReference type="Proteomes" id="UP000254958">
    <property type="component" value="Unassembled WGS sequence"/>
</dbReference>
<proteinExistence type="inferred from homology"/>
<dbReference type="InterPro" id="IPR043519">
    <property type="entry name" value="NT_sf"/>
</dbReference>
<dbReference type="GO" id="GO:0016779">
    <property type="term" value="F:nucleotidyltransferase activity"/>
    <property type="evidence" value="ECO:0007669"/>
    <property type="project" value="UniProtKB-KW"/>
</dbReference>
<keyword evidence="12" id="KW-1185">Reference proteome</keyword>
<dbReference type="InterPro" id="IPR050264">
    <property type="entry name" value="Bact_CCA-adding_enz_type3_sf"/>
</dbReference>
<dbReference type="Pfam" id="PF12627">
    <property type="entry name" value="PolyA_pol_RNAbd"/>
    <property type="match status" value="1"/>
</dbReference>
<feature type="domain" description="Poly A polymerase head" evidence="9">
    <location>
        <begin position="40"/>
        <end position="162"/>
    </location>
</feature>
<comment type="similarity">
    <text evidence="8">Belongs to the tRNA nucleotidyltransferase/poly(A) polymerase family.</text>
</comment>
<gene>
    <name evidence="11" type="ORF">C7453_102404</name>
</gene>
<dbReference type="GO" id="GO:0000049">
    <property type="term" value="F:tRNA binding"/>
    <property type="evidence" value="ECO:0007669"/>
    <property type="project" value="TreeGrafter"/>
</dbReference>
<comment type="cofactor">
    <cofactor evidence="1">
        <name>Mg(2+)</name>
        <dbReference type="ChEBI" id="CHEBI:18420"/>
    </cofactor>
</comment>
<organism evidence="11 12">
    <name type="scientific">Gluconacetobacter liquefaciens</name>
    <name type="common">Acetobacter liquefaciens</name>
    <dbReference type="NCBI Taxonomy" id="89584"/>
    <lineage>
        <taxon>Bacteria</taxon>
        <taxon>Pseudomonadati</taxon>
        <taxon>Pseudomonadota</taxon>
        <taxon>Alphaproteobacteria</taxon>
        <taxon>Acetobacterales</taxon>
        <taxon>Acetobacteraceae</taxon>
        <taxon>Gluconacetobacter</taxon>
    </lineage>
</organism>
<dbReference type="PANTHER" id="PTHR46173:SF1">
    <property type="entry name" value="CCA TRNA NUCLEOTIDYLTRANSFERASE 1, MITOCHONDRIAL"/>
    <property type="match status" value="1"/>
</dbReference>
<dbReference type="GO" id="GO:0000166">
    <property type="term" value="F:nucleotide binding"/>
    <property type="evidence" value="ECO:0007669"/>
    <property type="project" value="UniProtKB-KW"/>
</dbReference>